<reference evidence="2 3" key="1">
    <citation type="journal article" date="2024" name="Commun. Biol.">
        <title>Comparative genomic analysis of thermophilic fungi reveals convergent evolutionary adaptations and gene losses.</title>
        <authorList>
            <person name="Steindorff A.S."/>
            <person name="Aguilar-Pontes M.V."/>
            <person name="Robinson A.J."/>
            <person name="Andreopoulos B."/>
            <person name="LaButti K."/>
            <person name="Kuo A."/>
            <person name="Mondo S."/>
            <person name="Riley R."/>
            <person name="Otillar R."/>
            <person name="Haridas S."/>
            <person name="Lipzen A."/>
            <person name="Grimwood J."/>
            <person name="Schmutz J."/>
            <person name="Clum A."/>
            <person name="Reid I.D."/>
            <person name="Moisan M.C."/>
            <person name="Butler G."/>
            <person name="Nguyen T.T.M."/>
            <person name="Dewar K."/>
            <person name="Conant G."/>
            <person name="Drula E."/>
            <person name="Henrissat B."/>
            <person name="Hansel C."/>
            <person name="Singer S."/>
            <person name="Hutchinson M.I."/>
            <person name="de Vries R.P."/>
            <person name="Natvig D.O."/>
            <person name="Powell A.J."/>
            <person name="Tsang A."/>
            <person name="Grigoriev I.V."/>
        </authorList>
    </citation>
    <scope>NUCLEOTIDE SEQUENCE [LARGE SCALE GENOMIC DNA]</scope>
    <source>
        <strain evidence="2 3">CBS 494.80</strain>
    </source>
</reference>
<feature type="region of interest" description="Disordered" evidence="1">
    <location>
        <begin position="342"/>
        <end position="361"/>
    </location>
</feature>
<dbReference type="Pfam" id="PF13911">
    <property type="entry name" value="AhpC-TSA_2"/>
    <property type="match status" value="1"/>
</dbReference>
<accession>A0ABR4CNX9</accession>
<organism evidence="2 3">
    <name type="scientific">Oculimacula yallundae</name>
    <dbReference type="NCBI Taxonomy" id="86028"/>
    <lineage>
        <taxon>Eukaryota</taxon>
        <taxon>Fungi</taxon>
        <taxon>Dikarya</taxon>
        <taxon>Ascomycota</taxon>
        <taxon>Pezizomycotina</taxon>
        <taxon>Leotiomycetes</taxon>
        <taxon>Helotiales</taxon>
        <taxon>Ploettnerulaceae</taxon>
        <taxon>Oculimacula</taxon>
    </lineage>
</organism>
<evidence type="ECO:0008006" key="4">
    <source>
        <dbReference type="Google" id="ProtNLM"/>
    </source>
</evidence>
<gene>
    <name evidence="2" type="ORF">VTL71DRAFT_12341</name>
</gene>
<dbReference type="InterPro" id="IPR032801">
    <property type="entry name" value="PXL2A/B/C"/>
</dbReference>
<proteinExistence type="predicted"/>
<protein>
    <recommendedName>
        <fullName evidence="4">AhpC/TSA antioxidant enzyme-domain-containing protein</fullName>
    </recommendedName>
</protein>
<evidence type="ECO:0000313" key="2">
    <source>
        <dbReference type="EMBL" id="KAL2071106.1"/>
    </source>
</evidence>
<evidence type="ECO:0000313" key="3">
    <source>
        <dbReference type="Proteomes" id="UP001595075"/>
    </source>
</evidence>
<dbReference type="PANTHER" id="PTHR28630:SF3">
    <property type="entry name" value="PEROXIREDOXIN-LIKE 2C"/>
    <property type="match status" value="1"/>
</dbReference>
<sequence length="361" mass="39694">MAISTSSLFSSKPAPLSTNTNPSTINTSNMACPDHSSSDLSSHDATADFSGEVNTNNNLPSQETLKRVENHPILDQDGRSIPFKNLYTGPNVARRVLVIFIRHFYCGNCQEYIRSLTSSITPSSLLSLPTPTFIAIVGCGSPSLIAMYQRETACPFPIYADPTKKLYMELGMLRTLNLGARPEYQRRDNISLMVAGFVQSMKMMKSGGTLKGGDMYQVGGEFMFEPVDDTSPISTPGSLGQDEEKRLSADNGAVKKGEEGMLELQPVEEKRVTWCHRMRNTRDHAEMPELREVLGLDGEGVMGKSKKRWTMAMGKRKGTGLSGRSVDAANGGQNEAFRNKIMELDEQSRASSSDKENSARR</sequence>
<evidence type="ECO:0000256" key="1">
    <source>
        <dbReference type="SAM" id="MobiDB-lite"/>
    </source>
</evidence>
<feature type="compositionally biased region" description="Polar residues" evidence="1">
    <location>
        <begin position="52"/>
        <end position="63"/>
    </location>
</feature>
<dbReference type="Proteomes" id="UP001595075">
    <property type="component" value="Unassembled WGS sequence"/>
</dbReference>
<name>A0ABR4CNX9_9HELO</name>
<dbReference type="InterPro" id="IPR036249">
    <property type="entry name" value="Thioredoxin-like_sf"/>
</dbReference>
<dbReference type="CDD" id="cd02970">
    <property type="entry name" value="PRX_like2"/>
    <property type="match status" value="1"/>
</dbReference>
<feature type="compositionally biased region" description="Polar residues" evidence="1">
    <location>
        <begin position="1"/>
        <end position="10"/>
    </location>
</feature>
<dbReference type="SUPFAM" id="SSF52833">
    <property type="entry name" value="Thioredoxin-like"/>
    <property type="match status" value="1"/>
</dbReference>
<comment type="caution">
    <text evidence="2">The sequence shown here is derived from an EMBL/GenBank/DDBJ whole genome shotgun (WGS) entry which is preliminary data.</text>
</comment>
<feature type="region of interest" description="Disordered" evidence="1">
    <location>
        <begin position="1"/>
        <end position="67"/>
    </location>
</feature>
<dbReference type="EMBL" id="JAZHXI010000005">
    <property type="protein sequence ID" value="KAL2071106.1"/>
    <property type="molecule type" value="Genomic_DNA"/>
</dbReference>
<dbReference type="PANTHER" id="PTHR28630">
    <property type="match status" value="1"/>
</dbReference>
<feature type="compositionally biased region" description="Low complexity" evidence="1">
    <location>
        <begin position="17"/>
        <end position="40"/>
    </location>
</feature>
<keyword evidence="3" id="KW-1185">Reference proteome</keyword>